<dbReference type="EMBL" id="AWGJ01000007">
    <property type="protein sequence ID" value="ODN77768.1"/>
    <property type="molecule type" value="Genomic_DNA"/>
</dbReference>
<keyword evidence="2" id="KW-1185">Reference proteome</keyword>
<dbReference type="RefSeq" id="XP_018993004.1">
    <property type="nucleotide sequence ID" value="XM_019139061.1"/>
</dbReference>
<gene>
    <name evidence="1" type="ORF">L202_04899</name>
</gene>
<dbReference type="Proteomes" id="UP000094065">
    <property type="component" value="Unassembled WGS sequence"/>
</dbReference>
<reference evidence="1 2" key="1">
    <citation type="submission" date="2016-06" db="EMBL/GenBank/DDBJ databases">
        <title>Evolution of pathogenesis and genome organization in the Tremellales.</title>
        <authorList>
            <person name="Cuomo C."/>
            <person name="Litvintseva A."/>
            <person name="Heitman J."/>
            <person name="Chen Y."/>
            <person name="Sun S."/>
            <person name="Springer D."/>
            <person name="Dromer F."/>
            <person name="Young S."/>
            <person name="Zeng Q."/>
            <person name="Chapman S."/>
            <person name="Gujja S."/>
            <person name="Saif S."/>
            <person name="Birren B."/>
        </authorList>
    </citation>
    <scope>NUCLEOTIDE SEQUENCE [LARGE SCALE GENOMIC DNA]</scope>
    <source>
        <strain evidence="1 2">CBS 6039</strain>
    </source>
</reference>
<dbReference type="STRING" id="1295533.A0A1E3HN52"/>
<evidence type="ECO:0000313" key="2">
    <source>
        <dbReference type="Proteomes" id="UP000094065"/>
    </source>
</evidence>
<dbReference type="OrthoDB" id="433124at2759"/>
<evidence type="ECO:0000313" key="1">
    <source>
        <dbReference type="EMBL" id="ODN77768.1"/>
    </source>
</evidence>
<dbReference type="InterPro" id="IPR009053">
    <property type="entry name" value="Prefoldin"/>
</dbReference>
<dbReference type="GeneID" id="30156208"/>
<dbReference type="Gene3D" id="1.10.287.370">
    <property type="match status" value="1"/>
</dbReference>
<dbReference type="AlphaFoldDB" id="A0A1E3HN52"/>
<organism evidence="1 2">
    <name type="scientific">Cryptococcus amylolentus CBS 6039</name>
    <dbReference type="NCBI Taxonomy" id="1295533"/>
    <lineage>
        <taxon>Eukaryota</taxon>
        <taxon>Fungi</taxon>
        <taxon>Dikarya</taxon>
        <taxon>Basidiomycota</taxon>
        <taxon>Agaricomycotina</taxon>
        <taxon>Tremellomycetes</taxon>
        <taxon>Tremellales</taxon>
        <taxon>Cryptococcaceae</taxon>
        <taxon>Cryptococcus</taxon>
    </lineage>
</organism>
<protein>
    <recommendedName>
        <fullName evidence="3">Prefoldin, alpha subunit</fullName>
    </recommendedName>
</protein>
<dbReference type="Pfam" id="PF02996">
    <property type="entry name" value="Prefoldin"/>
    <property type="match status" value="1"/>
</dbReference>
<dbReference type="SUPFAM" id="SSF46579">
    <property type="entry name" value="Prefoldin"/>
    <property type="match status" value="1"/>
</dbReference>
<accession>A0A1E3HN52</accession>
<sequence>MTHQVQAYTSHLQHSLIPELEGTRRHLSAVDFDISEYDSLLGRIKLLEDEKSPSLDTMSELGAGVWVHTRIPDHDQLTLDLGVAGLHADMSLGEATAYIKSLLAILKKRQEVLSQKEEFLVWQMGQFHHILSAPPESNVASSAL</sequence>
<dbReference type="InterPro" id="IPR004127">
    <property type="entry name" value="Prefoldin_subunit_alpha"/>
</dbReference>
<proteinExistence type="predicted"/>
<name>A0A1E3HN52_9TREE</name>
<evidence type="ECO:0008006" key="3">
    <source>
        <dbReference type="Google" id="ProtNLM"/>
    </source>
</evidence>
<comment type="caution">
    <text evidence="1">The sequence shown here is derived from an EMBL/GenBank/DDBJ whole genome shotgun (WGS) entry which is preliminary data.</text>
</comment>